<evidence type="ECO:0000313" key="3">
    <source>
        <dbReference type="Proteomes" id="UP001205843"/>
    </source>
</evidence>
<dbReference type="EMBL" id="JALJXV010000003">
    <property type="protein sequence ID" value="MCP1674601.1"/>
    <property type="molecule type" value="Genomic_DNA"/>
</dbReference>
<accession>A0AAE3KBF0</accession>
<dbReference type="GO" id="GO:0016020">
    <property type="term" value="C:membrane"/>
    <property type="evidence" value="ECO:0007669"/>
    <property type="project" value="TreeGrafter"/>
</dbReference>
<evidence type="ECO:0000313" key="2">
    <source>
        <dbReference type="EMBL" id="MCP1674601.1"/>
    </source>
</evidence>
<dbReference type="InterPro" id="IPR000073">
    <property type="entry name" value="AB_hydrolase_1"/>
</dbReference>
<dbReference type="PANTHER" id="PTHR43798:SF33">
    <property type="entry name" value="HYDROLASE, PUTATIVE (AFU_ORTHOLOGUE AFUA_2G14860)-RELATED"/>
    <property type="match status" value="1"/>
</dbReference>
<gene>
    <name evidence="2" type="ORF">J2T57_001703</name>
</gene>
<dbReference type="InterPro" id="IPR050266">
    <property type="entry name" value="AB_hydrolase_sf"/>
</dbReference>
<feature type="domain" description="AB hydrolase-1" evidence="1">
    <location>
        <begin position="35"/>
        <end position="314"/>
    </location>
</feature>
<comment type="caution">
    <text evidence="2">The sequence shown here is derived from an EMBL/GenBank/DDBJ whole genome shotgun (WGS) entry which is preliminary data.</text>
</comment>
<dbReference type="PANTHER" id="PTHR43798">
    <property type="entry name" value="MONOACYLGLYCEROL LIPASE"/>
    <property type="match status" value="1"/>
</dbReference>
<name>A0AAE3KBF0_9GAMM</name>
<dbReference type="Proteomes" id="UP001205843">
    <property type="component" value="Unassembled WGS sequence"/>
</dbReference>
<keyword evidence="3" id="KW-1185">Reference proteome</keyword>
<evidence type="ECO:0000259" key="1">
    <source>
        <dbReference type="Pfam" id="PF12697"/>
    </source>
</evidence>
<dbReference type="InterPro" id="IPR029058">
    <property type="entry name" value="AB_hydrolase_fold"/>
</dbReference>
<dbReference type="AlphaFoldDB" id="A0AAE3KBF0"/>
<dbReference type="RefSeq" id="WP_253476717.1">
    <property type="nucleotide sequence ID" value="NZ_JALJXV010000003.1"/>
</dbReference>
<dbReference type="Pfam" id="PF12697">
    <property type="entry name" value="Abhydrolase_6"/>
    <property type="match status" value="1"/>
</dbReference>
<reference evidence="2" key="1">
    <citation type="submission" date="2022-03" db="EMBL/GenBank/DDBJ databases">
        <title>Genomic Encyclopedia of Type Strains, Phase III (KMG-III): the genomes of soil and plant-associated and newly described type strains.</title>
        <authorList>
            <person name="Whitman W."/>
        </authorList>
    </citation>
    <scope>NUCLEOTIDE SEQUENCE</scope>
    <source>
        <strain evidence="2">ANL 6-2</strain>
    </source>
</reference>
<dbReference type="Gene3D" id="3.40.50.1820">
    <property type="entry name" value="alpha/beta hydrolase"/>
    <property type="match status" value="1"/>
</dbReference>
<organism evidence="2 3">
    <name type="scientific">Natronocella acetinitrilica</name>
    <dbReference type="NCBI Taxonomy" id="414046"/>
    <lineage>
        <taxon>Bacteria</taxon>
        <taxon>Pseudomonadati</taxon>
        <taxon>Pseudomonadota</taxon>
        <taxon>Gammaproteobacteria</taxon>
        <taxon>Chromatiales</taxon>
        <taxon>Ectothiorhodospiraceae</taxon>
        <taxon>Natronocella</taxon>
    </lineage>
</organism>
<sequence length="355" mass="38855">MIRAFQSHVDCVNPFGLHRMAYRRWEPVCEPRAEVVCVHGLTRNSRDFALLAESLCHQGFAVTAPDIVGRGRSDRMVTPDLYHPGQYLADLRVLLGEVVGVGSSLVRAAEATRRLAAWMGPWAQALSAPWVEACNALAGDAPKRRPLIWVGTSMGGLLGLYHSALFGEIDALVLNDVGPELPGDFLGELQLLASAREARIAHLNDAVRVLKTTSPGFAPLSTEHWRLLADASVVRRDGRLRWDFDQRIFSPIERLPAATVGLWRVWEQLDIPTLTLRGQRSNVLLRSAAARMSETSEVITVPKVGHCPALLADDQLAIVSDWVSTAAAQFERDRGVHRPAPRVIARAAGDGLTPA</sequence>
<dbReference type="SUPFAM" id="SSF53474">
    <property type="entry name" value="alpha/beta-Hydrolases"/>
    <property type="match status" value="1"/>
</dbReference>
<proteinExistence type="predicted"/>
<protein>
    <submittedName>
        <fullName evidence="2">Pimeloyl-ACP methyl ester carboxylesterase</fullName>
    </submittedName>
</protein>